<dbReference type="PROSITE" id="PS00820">
    <property type="entry name" value="GLUCOAMYLASE"/>
    <property type="match status" value="1"/>
</dbReference>
<feature type="transmembrane region" description="Helical" evidence="16">
    <location>
        <begin position="669"/>
        <end position="694"/>
    </location>
</feature>
<evidence type="ECO:0000313" key="19">
    <source>
        <dbReference type="Proteomes" id="UP001217918"/>
    </source>
</evidence>
<organism evidence="18 19">
    <name type="scientific">Phyllachora maydis</name>
    <dbReference type="NCBI Taxonomy" id="1825666"/>
    <lineage>
        <taxon>Eukaryota</taxon>
        <taxon>Fungi</taxon>
        <taxon>Dikarya</taxon>
        <taxon>Ascomycota</taxon>
        <taxon>Pezizomycotina</taxon>
        <taxon>Sordariomycetes</taxon>
        <taxon>Sordariomycetidae</taxon>
        <taxon>Phyllachorales</taxon>
        <taxon>Phyllachoraceae</taxon>
        <taxon>Phyllachora</taxon>
    </lineage>
</organism>
<dbReference type="CDD" id="cd05811">
    <property type="entry name" value="CBM20_glucoamylase"/>
    <property type="match status" value="1"/>
</dbReference>
<feature type="transmembrane region" description="Helical" evidence="16">
    <location>
        <begin position="748"/>
        <end position="770"/>
    </location>
</feature>
<evidence type="ECO:0000256" key="12">
    <source>
        <dbReference type="ARBA" id="ARBA00023295"/>
    </source>
</evidence>
<evidence type="ECO:0000256" key="8">
    <source>
        <dbReference type="ARBA" id="ARBA00022989"/>
    </source>
</evidence>
<name>A0AAD9I6H3_9PEZI</name>
<dbReference type="InterPro" id="IPR030185">
    <property type="entry name" value="Mae1"/>
</dbReference>
<dbReference type="InterPro" id="IPR013783">
    <property type="entry name" value="Ig-like_fold"/>
</dbReference>
<dbReference type="SUPFAM" id="SSF48208">
    <property type="entry name" value="Six-hairpin glycosidases"/>
    <property type="match status" value="1"/>
</dbReference>
<keyword evidence="9 16" id="KW-0472">Membrane</keyword>
<sequence>MKLRKTKLGTEPGLHDEVVLHDVFPLKLERYIYILAASSNFFGALRIYSTNASSILPQSIMYALTSLVLLGTYAFQAALGRPDGARVKREGVDYFLSTEGPIAINRILCNIGADGCDASGASSGVVIASPSKVNPDYFYTWTRDSALTFKAIVDMFINTQDSNLQTEIENYIVAQSRLQGVENPSGSLADGSGLGEPKFNVDLSQFTGDWGRPQRDGPALRAIALISYAKWLIADGRSATVAQVLWPIIQNDLAYVAQYWNQTGFDLWEEVEGSSFFTVANQHRALVEGKALAWRLETSCTACDQIAPQVLCFLQSFWSPKGYILANINENNGRSGVDANTILGSISTFDATAGCDDVTFQPCTTLRRLDLVPDITIGTYFASNSSTSTKPSTFTTLHDAISAYADGFVQFVATYAQSNGSLSEQFSKSEGSPLSAYDLTWSYAAVLTAAARQGGEVPASWGAPTGNTLPETCEPTFVVGTYSLATITSFPQGSVAPGPCPCDKGVNVTFNELVTTVWGQTIKIIGNTTALGNWDQNHAVALSAADYNATNPLWHVTINLPAGHAIEYKYINVQPDGSVQREARQNRVYKVPATCGASVTKPPVPTRSRIHLSSTSTTRLPCVSQGARAGFQAAAAKRFGDTESYFGRHIHATGGVANVLSSIPFDAQWVHVIGLLFFTLNLFLFVVNCTLISLRFYWRPSTFLGSFVDQSESLFVTSIFVSLATIFMTVCQYGIPHTGPWLLHTMEVLFWVYVTVCIVVSAAMYLILWSTLVFPIHTMTPVWVFPAYPLLLTAPFGASLIAAAVDIDQVASINAVVITLASVTVQGTGFLISFTICAAFIYRLMTQQLPQDSQRPGMFISIGPGGFTAVGMVHLGNLTSSIFPPDWGHTEHAVFTLRLLSYMLGLWLWGLSVWFSLVSVGSLWKFLLPYHRPKLPFHMTWFSFVFPNTALVSATNQIGVAFDCTPLQILGCVLAAVLVLVWALVFAAMLRSLRRRTLLWPKEQA</sequence>
<dbReference type="GO" id="GO:2001070">
    <property type="term" value="F:starch binding"/>
    <property type="evidence" value="ECO:0007669"/>
    <property type="project" value="InterPro"/>
</dbReference>
<dbReference type="InterPro" id="IPR011613">
    <property type="entry name" value="GH15-like"/>
</dbReference>
<keyword evidence="7" id="KW-0378">Hydrolase</keyword>
<evidence type="ECO:0000256" key="10">
    <source>
        <dbReference type="ARBA" id="ARBA00023180"/>
    </source>
</evidence>
<feature type="transmembrane region" description="Helical" evidence="16">
    <location>
        <begin position="857"/>
        <end position="876"/>
    </location>
</feature>
<dbReference type="InterPro" id="IPR034836">
    <property type="entry name" value="CBM20_glucoamylase"/>
</dbReference>
<dbReference type="InterPro" id="IPR013784">
    <property type="entry name" value="Carb-bd-like_fold"/>
</dbReference>
<dbReference type="InterPro" id="IPR008928">
    <property type="entry name" value="6-hairpin_glycosidase_sf"/>
</dbReference>
<dbReference type="PANTHER" id="PTHR31616:SF12">
    <property type="entry name" value="GLUCOAMYLASE"/>
    <property type="match status" value="1"/>
</dbReference>
<proteinExistence type="inferred from homology"/>
<evidence type="ECO:0000256" key="2">
    <source>
        <dbReference type="ARBA" id="ARBA00004141"/>
    </source>
</evidence>
<protein>
    <recommendedName>
        <fullName evidence="4">glucan 1,4-alpha-glucosidase</fullName>
        <ecNumber evidence="4">3.2.1.3</ecNumber>
    </recommendedName>
    <alternativeName>
        <fullName evidence="15">1,4-alpha-D-glucan glucohydrolase</fullName>
    </alternativeName>
    <alternativeName>
        <fullName evidence="14">Glucan 1,4-alpha-glucosidase</fullName>
    </alternativeName>
</protein>
<evidence type="ECO:0000256" key="6">
    <source>
        <dbReference type="ARBA" id="ARBA00022729"/>
    </source>
</evidence>
<comment type="catalytic activity">
    <reaction evidence="1">
        <text>Hydrolysis of terminal (1-&gt;4)-linked alpha-D-glucose residues successively from non-reducing ends of the chains with release of beta-D-glucose.</text>
        <dbReference type="EC" id="3.2.1.3"/>
    </reaction>
</comment>
<evidence type="ECO:0000256" key="16">
    <source>
        <dbReference type="SAM" id="Phobius"/>
    </source>
</evidence>
<dbReference type="GO" id="GO:0004339">
    <property type="term" value="F:glucan 1,4-alpha-glucosidase activity"/>
    <property type="evidence" value="ECO:0007669"/>
    <property type="project" value="UniProtKB-EC"/>
</dbReference>
<feature type="transmembrane region" description="Helical" evidence="16">
    <location>
        <begin position="782"/>
        <end position="805"/>
    </location>
</feature>
<dbReference type="EMBL" id="JAQQPM010000005">
    <property type="protein sequence ID" value="KAK2071921.1"/>
    <property type="molecule type" value="Genomic_DNA"/>
</dbReference>
<dbReference type="AlphaFoldDB" id="A0AAD9I6H3"/>
<dbReference type="Pfam" id="PF00723">
    <property type="entry name" value="Glyco_hydro_15"/>
    <property type="match status" value="2"/>
</dbReference>
<accession>A0AAD9I6H3</accession>
<dbReference type="Gene3D" id="1.50.10.10">
    <property type="match status" value="2"/>
</dbReference>
<dbReference type="InterPro" id="IPR012341">
    <property type="entry name" value="6hp_glycosidase-like_sf"/>
</dbReference>
<keyword evidence="11" id="KW-0119">Carbohydrate metabolism</keyword>
<feature type="transmembrane region" description="Helical" evidence="16">
    <location>
        <begin position="714"/>
        <end position="736"/>
    </location>
</feature>
<dbReference type="GO" id="GO:0016020">
    <property type="term" value="C:membrane"/>
    <property type="evidence" value="ECO:0007669"/>
    <property type="project" value="UniProtKB-SubCell"/>
</dbReference>
<dbReference type="FunFam" id="2.60.40.10:FF:000552">
    <property type="entry name" value="Related to glucoamylase"/>
    <property type="match status" value="1"/>
</dbReference>
<reference evidence="18" key="1">
    <citation type="journal article" date="2023" name="Mol. Plant Microbe Interact.">
        <title>Elucidating the Obligate Nature and Biological Capacity of an Invasive Fungal Corn Pathogen.</title>
        <authorList>
            <person name="MacCready J.S."/>
            <person name="Roggenkamp E.M."/>
            <person name="Gdanetz K."/>
            <person name="Chilvers M.I."/>
        </authorList>
    </citation>
    <scope>NUCLEOTIDE SEQUENCE</scope>
    <source>
        <strain evidence="18">PM02</strain>
    </source>
</reference>
<dbReference type="GO" id="GO:0000272">
    <property type="term" value="P:polysaccharide catabolic process"/>
    <property type="evidence" value="ECO:0007669"/>
    <property type="project" value="UniProtKB-KW"/>
</dbReference>
<dbReference type="SMART" id="SM01065">
    <property type="entry name" value="CBM_2"/>
    <property type="match status" value="1"/>
</dbReference>
<comment type="subcellular location">
    <subcellularLocation>
        <location evidence="2">Membrane</location>
        <topology evidence="2">Multi-pass membrane protein</topology>
    </subcellularLocation>
</comment>
<dbReference type="InterPro" id="IPR000165">
    <property type="entry name" value="Glucoamylase"/>
</dbReference>
<evidence type="ECO:0000256" key="14">
    <source>
        <dbReference type="ARBA" id="ARBA00033442"/>
    </source>
</evidence>
<dbReference type="GO" id="GO:0015140">
    <property type="term" value="F:malate transmembrane transporter activity"/>
    <property type="evidence" value="ECO:0007669"/>
    <property type="project" value="InterPro"/>
</dbReference>
<comment type="similarity">
    <text evidence="3">Belongs to the glycosyl hydrolase 15 family.</text>
</comment>
<evidence type="ECO:0000256" key="9">
    <source>
        <dbReference type="ARBA" id="ARBA00023136"/>
    </source>
</evidence>
<evidence type="ECO:0000313" key="18">
    <source>
        <dbReference type="EMBL" id="KAK2071921.1"/>
    </source>
</evidence>
<keyword evidence="10" id="KW-0325">Glycoprotein</keyword>
<comment type="caution">
    <text evidence="18">The sequence shown here is derived from an EMBL/GenBank/DDBJ whole genome shotgun (WGS) entry which is preliminary data.</text>
</comment>
<dbReference type="InterPro" id="IPR038665">
    <property type="entry name" value="Voltage-dep_anion_channel_sf"/>
</dbReference>
<dbReference type="Pfam" id="PF03595">
    <property type="entry name" value="SLAC1"/>
    <property type="match status" value="1"/>
</dbReference>
<feature type="transmembrane region" description="Helical" evidence="16">
    <location>
        <begin position="940"/>
        <end position="962"/>
    </location>
</feature>
<dbReference type="FunFam" id="1.50.10.10:FF:000018">
    <property type="entry name" value="Glucoamylase"/>
    <property type="match status" value="1"/>
</dbReference>
<evidence type="ECO:0000256" key="1">
    <source>
        <dbReference type="ARBA" id="ARBA00001863"/>
    </source>
</evidence>
<keyword evidence="13" id="KW-0624">Polysaccharide degradation</keyword>
<dbReference type="EC" id="3.2.1.3" evidence="4"/>
<feature type="transmembrane region" description="Helical" evidence="16">
    <location>
        <begin position="817"/>
        <end position="845"/>
    </location>
</feature>
<dbReference type="InterPro" id="IPR004695">
    <property type="entry name" value="SLAC1/Mae1/Ssu1/TehA"/>
</dbReference>
<gene>
    <name evidence="18" type="ORF">P8C59_006306</name>
</gene>
<dbReference type="Pfam" id="PF00686">
    <property type="entry name" value="CBM_20"/>
    <property type="match status" value="1"/>
</dbReference>
<evidence type="ECO:0000256" key="13">
    <source>
        <dbReference type="ARBA" id="ARBA00023326"/>
    </source>
</evidence>
<dbReference type="Proteomes" id="UP001217918">
    <property type="component" value="Unassembled WGS sequence"/>
</dbReference>
<dbReference type="InterPro" id="IPR046966">
    <property type="entry name" value="Glucoamylase_active_site"/>
</dbReference>
<feature type="domain" description="CBM20" evidence="17">
    <location>
        <begin position="500"/>
        <end position="608"/>
    </location>
</feature>
<feature type="transmembrane region" description="Helical" evidence="16">
    <location>
        <begin position="906"/>
        <end position="928"/>
    </location>
</feature>
<keyword evidence="12" id="KW-0326">Glycosidase</keyword>
<evidence type="ECO:0000259" key="17">
    <source>
        <dbReference type="PROSITE" id="PS51166"/>
    </source>
</evidence>
<dbReference type="PROSITE" id="PS51166">
    <property type="entry name" value="CBM20"/>
    <property type="match status" value="1"/>
</dbReference>
<keyword evidence="19" id="KW-1185">Reference proteome</keyword>
<dbReference type="InterPro" id="IPR002044">
    <property type="entry name" value="CBM20"/>
</dbReference>
<dbReference type="GO" id="GO:0000324">
    <property type="term" value="C:fungal-type vacuole"/>
    <property type="evidence" value="ECO:0007669"/>
    <property type="project" value="TreeGrafter"/>
</dbReference>
<dbReference type="PRINTS" id="PR00736">
    <property type="entry name" value="GLHYDRLASE15"/>
</dbReference>
<dbReference type="CDD" id="cd09317">
    <property type="entry name" value="TDT_Mae1_like"/>
    <property type="match status" value="1"/>
</dbReference>
<dbReference type="SUPFAM" id="SSF49452">
    <property type="entry name" value="Starch-binding domain-like"/>
    <property type="match status" value="1"/>
</dbReference>
<dbReference type="Gene3D" id="1.50.10.150">
    <property type="entry name" value="Voltage-dependent anion channel"/>
    <property type="match status" value="1"/>
</dbReference>
<evidence type="ECO:0000256" key="11">
    <source>
        <dbReference type="ARBA" id="ARBA00023277"/>
    </source>
</evidence>
<evidence type="ECO:0000256" key="7">
    <source>
        <dbReference type="ARBA" id="ARBA00022801"/>
    </source>
</evidence>
<evidence type="ECO:0000256" key="3">
    <source>
        <dbReference type="ARBA" id="ARBA00006188"/>
    </source>
</evidence>
<evidence type="ECO:0000256" key="4">
    <source>
        <dbReference type="ARBA" id="ARBA00012593"/>
    </source>
</evidence>
<feature type="transmembrane region" description="Helical" evidence="16">
    <location>
        <begin position="968"/>
        <end position="990"/>
    </location>
</feature>
<evidence type="ECO:0000256" key="15">
    <source>
        <dbReference type="ARBA" id="ARBA00033473"/>
    </source>
</evidence>
<evidence type="ECO:0000256" key="5">
    <source>
        <dbReference type="ARBA" id="ARBA00022692"/>
    </source>
</evidence>
<keyword evidence="6" id="KW-0732">Signal</keyword>
<keyword evidence="8 16" id="KW-1133">Transmembrane helix</keyword>
<keyword evidence="5 16" id="KW-0812">Transmembrane</keyword>
<dbReference type="Gene3D" id="2.60.40.10">
    <property type="entry name" value="Immunoglobulins"/>
    <property type="match status" value="1"/>
</dbReference>
<dbReference type="PANTHER" id="PTHR31616">
    <property type="entry name" value="TREHALASE"/>
    <property type="match status" value="1"/>
</dbReference>